<gene>
    <name evidence="4" type="primary">aat</name>
    <name evidence="5" type="ORF">DES52_103118</name>
</gene>
<protein>
    <recommendedName>
        <fullName evidence="4">Leucyl/phenylalanyl-tRNA--protein transferase</fullName>
        <ecNumber evidence="4">2.3.2.6</ecNumber>
    </recommendedName>
    <alternativeName>
        <fullName evidence="4">L/F-transferase</fullName>
    </alternativeName>
    <alternativeName>
        <fullName evidence="4">Leucyltransferase</fullName>
    </alternativeName>
    <alternativeName>
        <fullName evidence="4">Phenyalanyltransferase</fullName>
    </alternativeName>
</protein>
<dbReference type="SUPFAM" id="SSF55729">
    <property type="entry name" value="Acyl-CoA N-acyltransferases (Nat)"/>
    <property type="match status" value="1"/>
</dbReference>
<evidence type="ECO:0000313" key="5">
    <source>
        <dbReference type="EMBL" id="PYE55287.1"/>
    </source>
</evidence>
<comment type="catalytic activity">
    <reaction evidence="4">
        <text>N-terminal L-arginyl-[protein] + L-leucyl-tRNA(Leu) = N-terminal L-leucyl-L-arginyl-[protein] + tRNA(Leu) + H(+)</text>
        <dbReference type="Rhea" id="RHEA:50416"/>
        <dbReference type="Rhea" id="RHEA-COMP:9613"/>
        <dbReference type="Rhea" id="RHEA-COMP:9622"/>
        <dbReference type="Rhea" id="RHEA-COMP:12672"/>
        <dbReference type="Rhea" id="RHEA-COMP:12673"/>
        <dbReference type="ChEBI" id="CHEBI:15378"/>
        <dbReference type="ChEBI" id="CHEBI:64719"/>
        <dbReference type="ChEBI" id="CHEBI:78442"/>
        <dbReference type="ChEBI" id="CHEBI:78494"/>
        <dbReference type="ChEBI" id="CHEBI:133044"/>
        <dbReference type="EC" id="2.3.2.6"/>
    </reaction>
</comment>
<comment type="catalytic activity">
    <reaction evidence="4">
        <text>N-terminal L-lysyl-[protein] + L-leucyl-tRNA(Leu) = N-terminal L-leucyl-L-lysyl-[protein] + tRNA(Leu) + H(+)</text>
        <dbReference type="Rhea" id="RHEA:12340"/>
        <dbReference type="Rhea" id="RHEA-COMP:9613"/>
        <dbReference type="Rhea" id="RHEA-COMP:9622"/>
        <dbReference type="Rhea" id="RHEA-COMP:12670"/>
        <dbReference type="Rhea" id="RHEA-COMP:12671"/>
        <dbReference type="ChEBI" id="CHEBI:15378"/>
        <dbReference type="ChEBI" id="CHEBI:65249"/>
        <dbReference type="ChEBI" id="CHEBI:78442"/>
        <dbReference type="ChEBI" id="CHEBI:78494"/>
        <dbReference type="ChEBI" id="CHEBI:133043"/>
        <dbReference type="EC" id="2.3.2.6"/>
    </reaction>
</comment>
<dbReference type="InterPro" id="IPR042203">
    <property type="entry name" value="Leu/Phe-tRNA_Trfase_C"/>
</dbReference>
<evidence type="ECO:0000256" key="3">
    <source>
        <dbReference type="ARBA" id="ARBA00023315"/>
    </source>
</evidence>
<dbReference type="PANTHER" id="PTHR30098:SF2">
    <property type="entry name" value="LEUCYL_PHENYLALANYL-TRNA--PROTEIN TRANSFERASE"/>
    <property type="match status" value="1"/>
</dbReference>
<dbReference type="HAMAP" id="MF_00688">
    <property type="entry name" value="Leu_Phe_trans"/>
    <property type="match status" value="1"/>
</dbReference>
<evidence type="ECO:0000256" key="4">
    <source>
        <dbReference type="HAMAP-Rule" id="MF_00688"/>
    </source>
</evidence>
<comment type="similarity">
    <text evidence="4">Belongs to the L/F-transferase family.</text>
</comment>
<dbReference type="GO" id="GO:0005737">
    <property type="term" value="C:cytoplasm"/>
    <property type="evidence" value="ECO:0007669"/>
    <property type="project" value="UniProtKB-SubCell"/>
</dbReference>
<dbReference type="Proteomes" id="UP000248326">
    <property type="component" value="Unassembled WGS sequence"/>
</dbReference>
<comment type="catalytic activity">
    <reaction evidence="4">
        <text>L-phenylalanyl-tRNA(Phe) + an N-terminal L-alpha-aminoacyl-[protein] = an N-terminal L-phenylalanyl-L-alpha-aminoacyl-[protein] + tRNA(Phe)</text>
        <dbReference type="Rhea" id="RHEA:43632"/>
        <dbReference type="Rhea" id="RHEA-COMP:9668"/>
        <dbReference type="Rhea" id="RHEA-COMP:9699"/>
        <dbReference type="Rhea" id="RHEA-COMP:10636"/>
        <dbReference type="Rhea" id="RHEA-COMP:10637"/>
        <dbReference type="ChEBI" id="CHEBI:78442"/>
        <dbReference type="ChEBI" id="CHEBI:78531"/>
        <dbReference type="ChEBI" id="CHEBI:78597"/>
        <dbReference type="ChEBI" id="CHEBI:83561"/>
        <dbReference type="EC" id="2.3.2.6"/>
    </reaction>
</comment>
<sequence>MTLFDPNVDPLVAELVRGYAAGAFLMDNGDGLRWYTSRRRALVPLDDRFHAPTSLRRALPKFEVRIDADFEGVVEGCARREETWISDELRGIYRLLHAAGVAHSYETWRDGELAGGVLGLALGGAFIGESMFHARTDASKVALVRLVEHLRARSFTVFDAQIQNPHLARFGTFEVSEKEYLRTLREALTSAATFV</sequence>
<dbReference type="InterPro" id="IPR016181">
    <property type="entry name" value="Acyl_CoA_acyltransferase"/>
</dbReference>
<comment type="caution">
    <text evidence="5">The sequence shown here is derived from an EMBL/GenBank/DDBJ whole genome shotgun (WGS) entry which is preliminary data.</text>
</comment>
<dbReference type="NCBIfam" id="TIGR00667">
    <property type="entry name" value="aat"/>
    <property type="match status" value="1"/>
</dbReference>
<dbReference type="Pfam" id="PF03588">
    <property type="entry name" value="Leu_Phe_trans"/>
    <property type="match status" value="1"/>
</dbReference>
<dbReference type="AlphaFoldDB" id="A0A318S8D3"/>
<organism evidence="5 6">
    <name type="scientific">Deinococcus yavapaiensis KR-236</name>
    <dbReference type="NCBI Taxonomy" id="694435"/>
    <lineage>
        <taxon>Bacteria</taxon>
        <taxon>Thermotogati</taxon>
        <taxon>Deinococcota</taxon>
        <taxon>Deinococci</taxon>
        <taxon>Deinococcales</taxon>
        <taxon>Deinococcaceae</taxon>
        <taxon>Deinococcus</taxon>
    </lineage>
</organism>
<dbReference type="GO" id="GO:0008914">
    <property type="term" value="F:leucyl-tRNA--protein transferase activity"/>
    <property type="evidence" value="ECO:0007669"/>
    <property type="project" value="UniProtKB-UniRule"/>
</dbReference>
<comment type="subcellular location">
    <subcellularLocation>
        <location evidence="4">Cytoplasm</location>
    </subcellularLocation>
</comment>
<reference evidence="5 6" key="1">
    <citation type="submission" date="2018-06" db="EMBL/GenBank/DDBJ databases">
        <title>Genomic Encyclopedia of Type Strains, Phase IV (KMG-IV): sequencing the most valuable type-strain genomes for metagenomic binning, comparative biology and taxonomic classification.</title>
        <authorList>
            <person name="Goeker M."/>
        </authorList>
    </citation>
    <scope>NUCLEOTIDE SEQUENCE [LARGE SCALE GENOMIC DNA]</scope>
    <source>
        <strain evidence="5 6">DSM 18048</strain>
    </source>
</reference>
<evidence type="ECO:0000313" key="6">
    <source>
        <dbReference type="Proteomes" id="UP000248326"/>
    </source>
</evidence>
<dbReference type="PANTHER" id="PTHR30098">
    <property type="entry name" value="LEUCYL/PHENYLALANYL-TRNA--PROTEIN TRANSFERASE"/>
    <property type="match status" value="1"/>
</dbReference>
<dbReference type="EMBL" id="QJSX01000003">
    <property type="protein sequence ID" value="PYE55287.1"/>
    <property type="molecule type" value="Genomic_DNA"/>
</dbReference>
<name>A0A318S8D3_9DEIO</name>
<dbReference type="Gene3D" id="3.40.630.70">
    <property type="entry name" value="Leucyl/phenylalanyl-tRNA-protein transferase, C-terminal domain"/>
    <property type="match status" value="1"/>
</dbReference>
<evidence type="ECO:0000256" key="1">
    <source>
        <dbReference type="ARBA" id="ARBA00022490"/>
    </source>
</evidence>
<keyword evidence="2 4" id="KW-0808">Transferase</keyword>
<keyword evidence="6" id="KW-1185">Reference proteome</keyword>
<evidence type="ECO:0000256" key="2">
    <source>
        <dbReference type="ARBA" id="ARBA00022679"/>
    </source>
</evidence>
<dbReference type="EC" id="2.3.2.6" evidence="4"/>
<dbReference type="RefSeq" id="WP_245900711.1">
    <property type="nucleotide sequence ID" value="NZ_QJSX01000003.1"/>
</dbReference>
<dbReference type="GO" id="GO:0030163">
    <property type="term" value="P:protein catabolic process"/>
    <property type="evidence" value="ECO:0007669"/>
    <property type="project" value="UniProtKB-UniRule"/>
</dbReference>
<keyword evidence="1 4" id="KW-0963">Cytoplasm</keyword>
<keyword evidence="3 4" id="KW-0012">Acyltransferase</keyword>
<comment type="function">
    <text evidence="4">Functions in the N-end rule pathway of protein degradation where it conjugates Leu, Phe and, less efficiently, Met from aminoacyl-tRNAs to the N-termini of proteins containing an N-terminal arginine or lysine.</text>
</comment>
<accession>A0A318S8D3</accession>
<dbReference type="InterPro" id="IPR004616">
    <property type="entry name" value="Leu/Phe-tRNA_Trfase"/>
</dbReference>
<proteinExistence type="inferred from homology"/>